<dbReference type="PANTHER" id="PTHR43808:SF31">
    <property type="entry name" value="N-ACETYL-L-CITRULLINE DEACETYLASE"/>
    <property type="match status" value="1"/>
</dbReference>
<keyword evidence="8" id="KW-1185">Reference proteome</keyword>
<dbReference type="EMBL" id="SMFK01000004">
    <property type="protein sequence ID" value="TDD97467.1"/>
    <property type="molecule type" value="Genomic_DNA"/>
</dbReference>
<evidence type="ECO:0000313" key="7">
    <source>
        <dbReference type="EMBL" id="TDD97467.1"/>
    </source>
</evidence>
<feature type="domain" description="Peptidase M20 dimerisation" evidence="6">
    <location>
        <begin position="169"/>
        <end position="267"/>
    </location>
</feature>
<reference evidence="7 8" key="1">
    <citation type="submission" date="2019-03" db="EMBL/GenBank/DDBJ databases">
        <title>Flavobacterium AR-3-4 sp. nov. isolated from arctic soil.</title>
        <authorList>
            <person name="Chaudhary D.K."/>
        </authorList>
    </citation>
    <scope>NUCLEOTIDE SEQUENCE [LARGE SCALE GENOMIC DNA]</scope>
    <source>
        <strain evidence="7 8">AR-3-4</strain>
    </source>
</reference>
<dbReference type="RefSeq" id="WP_132004576.1">
    <property type="nucleotide sequence ID" value="NZ_SMFK01000004.1"/>
</dbReference>
<dbReference type="Gene3D" id="3.30.70.360">
    <property type="match status" value="1"/>
</dbReference>
<evidence type="ECO:0000256" key="2">
    <source>
        <dbReference type="ARBA" id="ARBA00022723"/>
    </source>
</evidence>
<dbReference type="GO" id="GO:0006526">
    <property type="term" value="P:L-arginine biosynthetic process"/>
    <property type="evidence" value="ECO:0007669"/>
    <property type="project" value="TreeGrafter"/>
</dbReference>
<dbReference type="Gene3D" id="3.40.630.10">
    <property type="entry name" value="Zn peptidases"/>
    <property type="match status" value="1"/>
</dbReference>
<comment type="cofactor">
    <cofactor evidence="1">
        <name>Zn(2+)</name>
        <dbReference type="ChEBI" id="CHEBI:29105"/>
    </cofactor>
</comment>
<proteinExistence type="predicted"/>
<dbReference type="InterPro" id="IPR002933">
    <property type="entry name" value="Peptidase_M20"/>
</dbReference>
<dbReference type="InterPro" id="IPR011650">
    <property type="entry name" value="Peptidase_M20_dimer"/>
</dbReference>
<dbReference type="AlphaFoldDB" id="A0A4V2YZP3"/>
<dbReference type="PROSITE" id="PS00758">
    <property type="entry name" value="ARGE_DAPE_CPG2_1"/>
    <property type="match status" value="1"/>
</dbReference>
<name>A0A4V2YZP3_9FLAO</name>
<evidence type="ECO:0000256" key="5">
    <source>
        <dbReference type="ARBA" id="ARBA00023285"/>
    </source>
</evidence>
<organism evidence="7 8">
    <name type="scientific">Flavobacterium cellulosilyticum</name>
    <dbReference type="NCBI Taxonomy" id="2541731"/>
    <lineage>
        <taxon>Bacteria</taxon>
        <taxon>Pseudomonadati</taxon>
        <taxon>Bacteroidota</taxon>
        <taxon>Flavobacteriia</taxon>
        <taxon>Flavobacteriales</taxon>
        <taxon>Flavobacteriaceae</taxon>
        <taxon>Flavobacterium</taxon>
    </lineage>
</organism>
<dbReference type="OrthoDB" id="9792335at2"/>
<dbReference type="PANTHER" id="PTHR43808">
    <property type="entry name" value="ACETYLORNITHINE DEACETYLASE"/>
    <property type="match status" value="1"/>
</dbReference>
<gene>
    <name evidence="7" type="ORF">E0F76_09175</name>
</gene>
<keyword evidence="3 7" id="KW-0378">Hydrolase</keyword>
<keyword evidence="5" id="KW-0170">Cobalt</keyword>
<evidence type="ECO:0000259" key="6">
    <source>
        <dbReference type="Pfam" id="PF07687"/>
    </source>
</evidence>
<evidence type="ECO:0000256" key="3">
    <source>
        <dbReference type="ARBA" id="ARBA00022801"/>
    </source>
</evidence>
<keyword evidence="4" id="KW-0862">Zinc</keyword>
<protein>
    <submittedName>
        <fullName evidence="7">M20/M25/M40 family metallo-hydrolase</fullName>
    </submittedName>
</protein>
<dbReference type="SUPFAM" id="SSF55031">
    <property type="entry name" value="Bacterial exopeptidase dimerisation domain"/>
    <property type="match status" value="1"/>
</dbReference>
<accession>A0A4V2YZP3</accession>
<keyword evidence="2" id="KW-0479">Metal-binding</keyword>
<evidence type="ECO:0000256" key="4">
    <source>
        <dbReference type="ARBA" id="ARBA00022833"/>
    </source>
</evidence>
<sequence length="355" mass="39436">MKNQEILTKEAIQLLKNLIETPSFSSEEDQTALLIENWFTQNNITFERENNNIWAFNKYFDKSKPTLLLNSHHDTVRPNQAYTNDPFKAIVQDGKLHGLGSNDAGGCLVSLIATFTHFYAFKNLPYNIVIVASAEEESSGKNGLNSVLKHLPKLECAIIGEPTLMQLAVAEKGLLVLDVKVKGTASHAAHQNEDNAIYKTIPVMEWFKNYSFEKISEQLGPVKMTVTQINAGKQHNVVPSECDLVVDIRVNDCYNNIEILETVKANVVAEVTPRSMHLNASSIPISHGLVQAGIALGRTTYGSPTLSDQSVLYCKSLKLGPGESLRSHSANEFIYLNEIEEGVDLYIKILTDFLK</sequence>
<dbReference type="InterPro" id="IPR036264">
    <property type="entry name" value="Bact_exopeptidase_dim_dom"/>
</dbReference>
<dbReference type="Pfam" id="PF01546">
    <property type="entry name" value="Peptidase_M20"/>
    <property type="match status" value="1"/>
</dbReference>
<dbReference type="GO" id="GO:0008777">
    <property type="term" value="F:acetylornithine deacetylase activity"/>
    <property type="evidence" value="ECO:0007669"/>
    <property type="project" value="TreeGrafter"/>
</dbReference>
<dbReference type="CDD" id="cd05651">
    <property type="entry name" value="M20_ArgE_DapE-like"/>
    <property type="match status" value="1"/>
</dbReference>
<dbReference type="Proteomes" id="UP000295479">
    <property type="component" value="Unassembled WGS sequence"/>
</dbReference>
<dbReference type="Pfam" id="PF07687">
    <property type="entry name" value="M20_dimer"/>
    <property type="match status" value="1"/>
</dbReference>
<dbReference type="SUPFAM" id="SSF53187">
    <property type="entry name" value="Zn-dependent exopeptidases"/>
    <property type="match status" value="1"/>
</dbReference>
<dbReference type="GO" id="GO:0046872">
    <property type="term" value="F:metal ion binding"/>
    <property type="evidence" value="ECO:0007669"/>
    <property type="project" value="UniProtKB-KW"/>
</dbReference>
<comment type="caution">
    <text evidence="7">The sequence shown here is derived from an EMBL/GenBank/DDBJ whole genome shotgun (WGS) entry which is preliminary data.</text>
</comment>
<dbReference type="InterPro" id="IPR001261">
    <property type="entry name" value="ArgE/DapE_CS"/>
</dbReference>
<evidence type="ECO:0000313" key="8">
    <source>
        <dbReference type="Proteomes" id="UP000295479"/>
    </source>
</evidence>
<dbReference type="InterPro" id="IPR050072">
    <property type="entry name" value="Peptidase_M20A"/>
</dbReference>
<evidence type="ECO:0000256" key="1">
    <source>
        <dbReference type="ARBA" id="ARBA00001947"/>
    </source>
</evidence>